<dbReference type="Gene3D" id="3.30.530.20">
    <property type="match status" value="1"/>
</dbReference>
<proteinExistence type="inferred from homology"/>
<evidence type="ECO:0000313" key="4">
    <source>
        <dbReference type="Proteomes" id="UP001596074"/>
    </source>
</evidence>
<comment type="caution">
    <text evidence="3">The sequence shown here is derived from an EMBL/GenBank/DDBJ whole genome shotgun (WGS) entry which is preliminary data.</text>
</comment>
<evidence type="ECO:0000259" key="2">
    <source>
        <dbReference type="Pfam" id="PF08327"/>
    </source>
</evidence>
<dbReference type="RefSeq" id="WP_378287297.1">
    <property type="nucleotide sequence ID" value="NZ_JBHSON010000068.1"/>
</dbReference>
<dbReference type="InterPro" id="IPR013538">
    <property type="entry name" value="ASHA1/2-like_C"/>
</dbReference>
<comment type="similarity">
    <text evidence="1">Belongs to the AHA1 family.</text>
</comment>
<name>A0ABW1AC72_9ACTN</name>
<dbReference type="EMBL" id="JBHSON010000068">
    <property type="protein sequence ID" value="MFC5751388.1"/>
    <property type="molecule type" value="Genomic_DNA"/>
</dbReference>
<sequence length="163" mass="17815">MARHELGDERTGVVAEGDELIVERVFPAPPALVWAAMTSAEHIPHWWGPHGTTAEVTEMDVRPGGRWRIGDGATVVFTGEFLEVDPPARFVRTSAPEAAAGAEPEKPPAVETVTFEEVEGGTSMRYQARFPSEEVLDYAVSVGMTKGVLEQFDRLQELLTPMP</sequence>
<gene>
    <name evidence="3" type="ORF">ACFPZN_37715</name>
</gene>
<keyword evidence="4" id="KW-1185">Reference proteome</keyword>
<accession>A0ABW1AC72</accession>
<dbReference type="InterPro" id="IPR023393">
    <property type="entry name" value="START-like_dom_sf"/>
</dbReference>
<evidence type="ECO:0000256" key="1">
    <source>
        <dbReference type="ARBA" id="ARBA00006817"/>
    </source>
</evidence>
<feature type="domain" description="Activator of Hsp90 ATPase homologue 1/2-like C-terminal" evidence="2">
    <location>
        <begin position="28"/>
        <end position="159"/>
    </location>
</feature>
<evidence type="ECO:0000313" key="3">
    <source>
        <dbReference type="EMBL" id="MFC5751388.1"/>
    </source>
</evidence>
<dbReference type="Pfam" id="PF08327">
    <property type="entry name" value="AHSA1"/>
    <property type="match status" value="1"/>
</dbReference>
<protein>
    <submittedName>
        <fullName evidence="3">SRPBCC domain-containing protein</fullName>
    </submittedName>
</protein>
<dbReference type="SUPFAM" id="SSF55961">
    <property type="entry name" value="Bet v1-like"/>
    <property type="match status" value="1"/>
</dbReference>
<reference evidence="4" key="1">
    <citation type="journal article" date="2019" name="Int. J. Syst. Evol. Microbiol.">
        <title>The Global Catalogue of Microorganisms (GCM) 10K type strain sequencing project: providing services to taxonomists for standard genome sequencing and annotation.</title>
        <authorList>
            <consortium name="The Broad Institute Genomics Platform"/>
            <consortium name="The Broad Institute Genome Sequencing Center for Infectious Disease"/>
            <person name="Wu L."/>
            <person name="Ma J."/>
        </authorList>
    </citation>
    <scope>NUCLEOTIDE SEQUENCE [LARGE SCALE GENOMIC DNA]</scope>
    <source>
        <strain evidence="4">KCTC 42087</strain>
    </source>
</reference>
<organism evidence="3 4">
    <name type="scientific">Actinomadura rugatobispora</name>
    <dbReference type="NCBI Taxonomy" id="1994"/>
    <lineage>
        <taxon>Bacteria</taxon>
        <taxon>Bacillati</taxon>
        <taxon>Actinomycetota</taxon>
        <taxon>Actinomycetes</taxon>
        <taxon>Streptosporangiales</taxon>
        <taxon>Thermomonosporaceae</taxon>
        <taxon>Actinomadura</taxon>
    </lineage>
</organism>
<dbReference type="Proteomes" id="UP001596074">
    <property type="component" value="Unassembled WGS sequence"/>
</dbReference>